<evidence type="ECO:0000313" key="1">
    <source>
        <dbReference type="EMBL" id="KAJ4929037.1"/>
    </source>
</evidence>
<evidence type="ECO:0000313" key="2">
    <source>
        <dbReference type="Proteomes" id="UP001219934"/>
    </source>
</evidence>
<accession>A0AAD6FCU7</accession>
<dbReference type="Proteomes" id="UP001219934">
    <property type="component" value="Unassembled WGS sequence"/>
</dbReference>
<reference evidence="1" key="1">
    <citation type="submission" date="2022-11" db="EMBL/GenBank/DDBJ databases">
        <title>Chromosome-level genome of Pogonophryne albipinna.</title>
        <authorList>
            <person name="Jo E."/>
        </authorList>
    </citation>
    <scope>NUCLEOTIDE SEQUENCE</scope>
    <source>
        <strain evidence="1">SGF0006</strain>
        <tissue evidence="1">Muscle</tissue>
    </source>
</reference>
<dbReference type="EMBL" id="JAPTMU010000017">
    <property type="protein sequence ID" value="KAJ4929037.1"/>
    <property type="molecule type" value="Genomic_DNA"/>
</dbReference>
<comment type="caution">
    <text evidence="1">The sequence shown here is derived from an EMBL/GenBank/DDBJ whole genome shotgun (WGS) entry which is preliminary data.</text>
</comment>
<organism evidence="1 2">
    <name type="scientific">Pogonophryne albipinna</name>
    <dbReference type="NCBI Taxonomy" id="1090488"/>
    <lineage>
        <taxon>Eukaryota</taxon>
        <taxon>Metazoa</taxon>
        <taxon>Chordata</taxon>
        <taxon>Craniata</taxon>
        <taxon>Vertebrata</taxon>
        <taxon>Euteleostomi</taxon>
        <taxon>Actinopterygii</taxon>
        <taxon>Neopterygii</taxon>
        <taxon>Teleostei</taxon>
        <taxon>Neoteleostei</taxon>
        <taxon>Acanthomorphata</taxon>
        <taxon>Eupercaria</taxon>
        <taxon>Perciformes</taxon>
        <taxon>Notothenioidei</taxon>
        <taxon>Pogonophryne</taxon>
    </lineage>
</organism>
<gene>
    <name evidence="1" type="ORF">JOQ06_004658</name>
</gene>
<name>A0AAD6FCU7_9TELE</name>
<protein>
    <submittedName>
        <fullName evidence="1">Uncharacterized protein</fullName>
    </submittedName>
</protein>
<keyword evidence="2" id="KW-1185">Reference proteome</keyword>
<dbReference type="AlphaFoldDB" id="A0AAD6FCU7"/>
<proteinExistence type="predicted"/>
<sequence>MYRPGRNKWEAECTVCKACTYVCKACTYVCKACTYVCVCPIKVQAILKRTWTQTNIGKLCKQKPPIVIKKFFENEFSEIYLWHMHSLMSAFHTHIQDMEKEKNSIMEVKKIMNSIHTILLERKSNNFMSLKVKGLLAQKRSDGLGKEYDQFCADVQGLYSTCLEYLEKWMTPMEEFSTFTWMDLSEPPEWNDVEACIKFLGEKGVVIDDVKCFDQVTNLKRFTERCNRDEEFSGLQVHQKWTKYFEKAKSIAYFHAYLLSNRKLLGKISSTAKYRWADKEDEEEKQDEED</sequence>